<evidence type="ECO:0000313" key="2">
    <source>
        <dbReference type="Proteomes" id="UP000552644"/>
    </source>
</evidence>
<evidence type="ECO:0000313" key="1">
    <source>
        <dbReference type="EMBL" id="MBB4920794.1"/>
    </source>
</evidence>
<dbReference type="Proteomes" id="UP000552644">
    <property type="component" value="Unassembled WGS sequence"/>
</dbReference>
<organism evidence="1 2">
    <name type="scientific">Streptosporangium saharense</name>
    <dbReference type="NCBI Taxonomy" id="1706840"/>
    <lineage>
        <taxon>Bacteria</taxon>
        <taxon>Bacillati</taxon>
        <taxon>Actinomycetota</taxon>
        <taxon>Actinomycetes</taxon>
        <taxon>Streptosporangiales</taxon>
        <taxon>Streptosporangiaceae</taxon>
        <taxon>Streptosporangium</taxon>
    </lineage>
</organism>
<accession>A0A7W7QWE0</accession>
<reference evidence="1 2" key="1">
    <citation type="submission" date="2020-08" db="EMBL/GenBank/DDBJ databases">
        <title>Genomic Encyclopedia of Type Strains, Phase III (KMG-III): the genomes of soil and plant-associated and newly described type strains.</title>
        <authorList>
            <person name="Whitman W."/>
        </authorList>
    </citation>
    <scope>NUCLEOTIDE SEQUENCE [LARGE SCALE GENOMIC DNA]</scope>
    <source>
        <strain evidence="1 2">CECT 8840</strain>
    </source>
</reference>
<name>A0A7W7QWE0_9ACTN</name>
<comment type="caution">
    <text evidence="1">The sequence shown here is derived from an EMBL/GenBank/DDBJ whole genome shotgun (WGS) entry which is preliminary data.</text>
</comment>
<dbReference type="AlphaFoldDB" id="A0A7W7QWE0"/>
<sequence>MSFRDNSSLHYWGEEDEEELAMLRERFPDWRIWRGQDEKRETPGWYAVRSSQPEENPFRALEADTAHALTQLLEQEDLASP</sequence>
<proteinExistence type="predicted"/>
<protein>
    <submittedName>
        <fullName evidence="1">Uncharacterized protein</fullName>
    </submittedName>
</protein>
<dbReference type="EMBL" id="JACHJP010000017">
    <property type="protein sequence ID" value="MBB4920794.1"/>
    <property type="molecule type" value="Genomic_DNA"/>
</dbReference>
<dbReference type="RefSeq" id="WP_184725432.1">
    <property type="nucleotide sequence ID" value="NZ_JACHJP010000017.1"/>
</dbReference>
<keyword evidence="2" id="KW-1185">Reference proteome</keyword>
<gene>
    <name evidence="1" type="ORF">FHS44_007946</name>
</gene>